<dbReference type="PROSITE" id="PS51296">
    <property type="entry name" value="RIESKE"/>
    <property type="match status" value="1"/>
</dbReference>
<comment type="caution">
    <text evidence="10">The sequence shown here is derived from an EMBL/GenBank/DDBJ whole genome shotgun (WGS) entry which is preliminary data.</text>
</comment>
<evidence type="ECO:0000256" key="5">
    <source>
        <dbReference type="ARBA" id="ARBA00023002"/>
    </source>
</evidence>
<dbReference type="GO" id="GO:0016491">
    <property type="term" value="F:oxidoreductase activity"/>
    <property type="evidence" value="ECO:0007669"/>
    <property type="project" value="UniProtKB-KW"/>
</dbReference>
<dbReference type="PROSITE" id="PS00570">
    <property type="entry name" value="RING_HYDROXYL_ALPHA"/>
    <property type="match status" value="1"/>
</dbReference>
<evidence type="ECO:0000256" key="1">
    <source>
        <dbReference type="ARBA" id="ARBA00008751"/>
    </source>
</evidence>
<keyword evidence="2" id="KW-0001">2Fe-2S</keyword>
<keyword evidence="8" id="KW-0520">NAD</keyword>
<dbReference type="RefSeq" id="WP_209464728.1">
    <property type="nucleotide sequence ID" value="NZ_CP110224.1"/>
</dbReference>
<dbReference type="Pfam" id="PF00848">
    <property type="entry name" value="Ring_hydroxyl_A"/>
    <property type="match status" value="1"/>
</dbReference>
<dbReference type="PANTHER" id="PTHR43756">
    <property type="entry name" value="CHOLINE MONOOXYGENASE, CHLOROPLASTIC"/>
    <property type="match status" value="1"/>
</dbReference>
<sequence length="427" mass="49196">MDQFIRDNVEKSEFLVNRSVFTDREMLARERAEIFNKCWLFIGHDTEIAELGDYKRKKVGGRNLLFVRSQDGEIRALFNTCPHRGALIARENEGNSRVFRCFYHAWSFKNDGELVGMPGKDGFPEDFNAEGTKNMKAVKRVENYRGFVFVNFDEDAISLDEYLGNAKEYIDLVVDQSEYGLEAQGGVQEYSVRANWKLLAENSVDLYHGMPTHKTYFDIKQAQDPELKNVKLEGEGVELDNGHAVIEYIAPWGRPVAQWTPIWDDELKQDMERMKVKLADRYGEERADRIANYNRNIVIFPNLVINDIMAVTARTFYPTSPGYMEVSGYSLAPKGEEETHRMARNDNFLEFLGPGGFATPDDNEALELCQEAYNNNEEVEWNDISKGMVRGAGNAMATDEVQMRNFWRQYNARIQESLNKEKEVAQR</sequence>
<keyword evidence="5 10" id="KW-0560">Oxidoreductase</keyword>
<keyword evidence="6" id="KW-0408">Iron</keyword>
<evidence type="ECO:0000256" key="2">
    <source>
        <dbReference type="ARBA" id="ARBA00022714"/>
    </source>
</evidence>
<dbReference type="Gene3D" id="2.102.10.10">
    <property type="entry name" value="Rieske [2Fe-2S] iron-sulphur domain"/>
    <property type="match status" value="1"/>
</dbReference>
<reference evidence="10 11" key="1">
    <citation type="submission" date="2021-03" db="EMBL/GenBank/DDBJ databases">
        <title>Genomic Encyclopedia of Type Strains, Phase IV (KMG-IV): sequencing the most valuable type-strain genomes for metagenomic binning, comparative biology and taxonomic classification.</title>
        <authorList>
            <person name="Goeker M."/>
        </authorList>
    </citation>
    <scope>NUCLEOTIDE SEQUENCE [LARGE SCALE GENOMIC DNA]</scope>
    <source>
        <strain evidence="10 11">DSM 25609</strain>
    </source>
</reference>
<dbReference type="InterPro" id="IPR036922">
    <property type="entry name" value="Rieske_2Fe-2S_sf"/>
</dbReference>
<dbReference type="Pfam" id="PF00355">
    <property type="entry name" value="Rieske"/>
    <property type="match status" value="1"/>
</dbReference>
<dbReference type="Proteomes" id="UP001519345">
    <property type="component" value="Unassembled WGS sequence"/>
</dbReference>
<dbReference type="CDD" id="cd03469">
    <property type="entry name" value="Rieske_RO_Alpha_N"/>
    <property type="match status" value="1"/>
</dbReference>
<organism evidence="10 11">
    <name type="scientific">Virgibacillus natechei</name>
    <dbReference type="NCBI Taxonomy" id="1216297"/>
    <lineage>
        <taxon>Bacteria</taxon>
        <taxon>Bacillati</taxon>
        <taxon>Bacillota</taxon>
        <taxon>Bacilli</taxon>
        <taxon>Bacillales</taxon>
        <taxon>Bacillaceae</taxon>
        <taxon>Virgibacillus</taxon>
    </lineage>
</organism>
<feature type="domain" description="Rieske" evidence="9">
    <location>
        <begin position="39"/>
        <end position="124"/>
    </location>
</feature>
<dbReference type="InterPro" id="IPR017941">
    <property type="entry name" value="Rieske_2Fe-2S"/>
</dbReference>
<evidence type="ECO:0000256" key="7">
    <source>
        <dbReference type="ARBA" id="ARBA00023014"/>
    </source>
</evidence>
<evidence type="ECO:0000256" key="8">
    <source>
        <dbReference type="ARBA" id="ARBA00023027"/>
    </source>
</evidence>
<keyword evidence="11" id="KW-1185">Reference proteome</keyword>
<dbReference type="InterPro" id="IPR001663">
    <property type="entry name" value="Rng_hydr_dOase-A"/>
</dbReference>
<dbReference type="EMBL" id="JAGGKX010000032">
    <property type="protein sequence ID" value="MBP1971716.1"/>
    <property type="molecule type" value="Genomic_DNA"/>
</dbReference>
<keyword evidence="4" id="KW-0223">Dioxygenase</keyword>
<keyword evidence="7" id="KW-0411">Iron-sulfur</keyword>
<proteinExistence type="inferred from homology"/>
<evidence type="ECO:0000256" key="4">
    <source>
        <dbReference type="ARBA" id="ARBA00022964"/>
    </source>
</evidence>
<dbReference type="PANTHER" id="PTHR43756:SF1">
    <property type="entry name" value="3-PHENYLPROPIONATE_CINNAMIC ACID DIOXYGENASE SUBUNIT ALPHA"/>
    <property type="match status" value="1"/>
</dbReference>
<dbReference type="SUPFAM" id="SSF55961">
    <property type="entry name" value="Bet v1-like"/>
    <property type="match status" value="1"/>
</dbReference>
<dbReference type="EC" id="1.14.12.-" evidence="10"/>
<dbReference type="InterPro" id="IPR015879">
    <property type="entry name" value="Ring_hydroxy_dOase_asu_C_dom"/>
</dbReference>
<accession>A0ABS4IL94</accession>
<evidence type="ECO:0000313" key="10">
    <source>
        <dbReference type="EMBL" id="MBP1971716.1"/>
    </source>
</evidence>
<dbReference type="InterPro" id="IPR015881">
    <property type="entry name" value="ARHD_Rieske_2Fe_2S"/>
</dbReference>
<dbReference type="CDD" id="cd08879">
    <property type="entry name" value="RHO_alpha_C_AntDO-like"/>
    <property type="match status" value="1"/>
</dbReference>
<evidence type="ECO:0000256" key="3">
    <source>
        <dbReference type="ARBA" id="ARBA00022723"/>
    </source>
</evidence>
<protein>
    <submittedName>
        <fullName evidence="10">p-cumate 2,3-dioxygenase alpha subunit</fullName>
        <ecNumber evidence="10">1.14.12.-</ecNumber>
    </submittedName>
</protein>
<dbReference type="Gene3D" id="3.90.380.10">
    <property type="entry name" value="Naphthalene 1,2-dioxygenase Alpha Subunit, Chain A, domain 1"/>
    <property type="match status" value="1"/>
</dbReference>
<dbReference type="PRINTS" id="PR00090">
    <property type="entry name" value="RNGDIOXGNASE"/>
</dbReference>
<evidence type="ECO:0000259" key="9">
    <source>
        <dbReference type="PROSITE" id="PS51296"/>
    </source>
</evidence>
<gene>
    <name evidence="10" type="ORF">J2Z83_003871</name>
</gene>
<comment type="similarity">
    <text evidence="1">Belongs to the bacterial ring-hydroxylating dioxygenase alpha subunit family.</text>
</comment>
<name>A0ABS4IL94_9BACI</name>
<evidence type="ECO:0000256" key="6">
    <source>
        <dbReference type="ARBA" id="ARBA00023004"/>
    </source>
</evidence>
<keyword evidence="3" id="KW-0479">Metal-binding</keyword>
<dbReference type="SUPFAM" id="SSF50022">
    <property type="entry name" value="ISP domain"/>
    <property type="match status" value="1"/>
</dbReference>
<evidence type="ECO:0000313" key="11">
    <source>
        <dbReference type="Proteomes" id="UP001519345"/>
    </source>
</evidence>